<feature type="compositionally biased region" description="Low complexity" evidence="1">
    <location>
        <begin position="194"/>
        <end position="213"/>
    </location>
</feature>
<gene>
    <name evidence="2" type="ORF">ASZ90_003041</name>
</gene>
<protein>
    <submittedName>
        <fullName evidence="2">Uncharacterized protein</fullName>
    </submittedName>
</protein>
<sequence length="231" mass="24144">MMFRFPASPFPAIRSPVAPGLGRWLLPCLLAVMSLMHPAYVRAASGKIDTAAFNAYYAAQSKALHGHLGKVVEAYADYSRRGAIGPMKDVLAARGTLAACWELFLNAGDMVYVYDRLDPACEKSVKDVGALMRTGLSVVSGKIEKELQWLDVTVKNLDGQPIAGELAVAATDFRQTAAALRRFSADFAKPVAPVATPAARPGGRPGGLPAVSGPSPPAGPSVPAVGMGGKP</sequence>
<dbReference type="EMBL" id="LNQE01000362">
    <property type="protein sequence ID" value="KUG27086.1"/>
    <property type="molecule type" value="Genomic_DNA"/>
</dbReference>
<name>A0A0W8G299_9ZZZZ</name>
<feature type="region of interest" description="Disordered" evidence="1">
    <location>
        <begin position="194"/>
        <end position="231"/>
    </location>
</feature>
<organism evidence="2">
    <name type="scientific">hydrocarbon metagenome</name>
    <dbReference type="NCBI Taxonomy" id="938273"/>
    <lineage>
        <taxon>unclassified sequences</taxon>
        <taxon>metagenomes</taxon>
        <taxon>ecological metagenomes</taxon>
    </lineage>
</organism>
<comment type="caution">
    <text evidence="2">The sequence shown here is derived from an EMBL/GenBank/DDBJ whole genome shotgun (WGS) entry which is preliminary data.</text>
</comment>
<evidence type="ECO:0000313" key="2">
    <source>
        <dbReference type="EMBL" id="KUG27086.1"/>
    </source>
</evidence>
<proteinExistence type="predicted"/>
<dbReference type="AlphaFoldDB" id="A0A0W8G299"/>
<evidence type="ECO:0000256" key="1">
    <source>
        <dbReference type="SAM" id="MobiDB-lite"/>
    </source>
</evidence>
<accession>A0A0W8G299</accession>
<reference evidence="2" key="1">
    <citation type="journal article" date="2015" name="Proc. Natl. Acad. Sci. U.S.A.">
        <title>Networks of energetic and metabolic interactions define dynamics in microbial communities.</title>
        <authorList>
            <person name="Embree M."/>
            <person name="Liu J.K."/>
            <person name="Al-Bassam M.M."/>
            <person name="Zengler K."/>
        </authorList>
    </citation>
    <scope>NUCLEOTIDE SEQUENCE</scope>
</reference>